<sequence length="113" mass="12700">MYQISTVALCLSSIPLRTNSVEYTLSITRKIYGLSFSTSPPRVAVVCKETKIELISVDLTKGKQRAPSFTTHQPFGQVPYLVRPPLRLFHPRSRAVCSEEDCHRGTQDDDGFI</sequence>
<keyword evidence="2" id="KW-1185">Reference proteome</keyword>
<organism evidence="1 2">
    <name type="scientific">Leucogyrophana mollusca</name>
    <dbReference type="NCBI Taxonomy" id="85980"/>
    <lineage>
        <taxon>Eukaryota</taxon>
        <taxon>Fungi</taxon>
        <taxon>Dikarya</taxon>
        <taxon>Basidiomycota</taxon>
        <taxon>Agaricomycotina</taxon>
        <taxon>Agaricomycetes</taxon>
        <taxon>Agaricomycetidae</taxon>
        <taxon>Boletales</taxon>
        <taxon>Boletales incertae sedis</taxon>
        <taxon>Leucogyrophana</taxon>
    </lineage>
</organism>
<accession>A0ACB8AW16</accession>
<proteinExistence type="predicted"/>
<reference evidence="1" key="1">
    <citation type="journal article" date="2021" name="New Phytol.">
        <title>Evolutionary innovations through gain and loss of genes in the ectomycorrhizal Boletales.</title>
        <authorList>
            <person name="Wu G."/>
            <person name="Miyauchi S."/>
            <person name="Morin E."/>
            <person name="Kuo A."/>
            <person name="Drula E."/>
            <person name="Varga T."/>
            <person name="Kohler A."/>
            <person name="Feng B."/>
            <person name="Cao Y."/>
            <person name="Lipzen A."/>
            <person name="Daum C."/>
            <person name="Hundley H."/>
            <person name="Pangilinan J."/>
            <person name="Johnson J."/>
            <person name="Barry K."/>
            <person name="LaButti K."/>
            <person name="Ng V."/>
            <person name="Ahrendt S."/>
            <person name="Min B."/>
            <person name="Choi I.G."/>
            <person name="Park H."/>
            <person name="Plett J.M."/>
            <person name="Magnuson J."/>
            <person name="Spatafora J.W."/>
            <person name="Nagy L.G."/>
            <person name="Henrissat B."/>
            <person name="Grigoriev I.V."/>
            <person name="Yang Z.L."/>
            <person name="Xu J."/>
            <person name="Martin F.M."/>
        </authorList>
    </citation>
    <scope>NUCLEOTIDE SEQUENCE</scope>
    <source>
        <strain evidence="1">KUC20120723A-06</strain>
    </source>
</reference>
<comment type="caution">
    <text evidence="1">The sequence shown here is derived from an EMBL/GenBank/DDBJ whole genome shotgun (WGS) entry which is preliminary data.</text>
</comment>
<protein>
    <submittedName>
        <fullName evidence="1">Uncharacterized protein</fullName>
    </submittedName>
</protein>
<gene>
    <name evidence="1" type="ORF">BV22DRAFT_1076831</name>
</gene>
<name>A0ACB8AW16_9AGAM</name>
<dbReference type="Proteomes" id="UP000790709">
    <property type="component" value="Unassembled WGS sequence"/>
</dbReference>
<dbReference type="EMBL" id="MU267221">
    <property type="protein sequence ID" value="KAH7917161.1"/>
    <property type="molecule type" value="Genomic_DNA"/>
</dbReference>
<evidence type="ECO:0000313" key="1">
    <source>
        <dbReference type="EMBL" id="KAH7917161.1"/>
    </source>
</evidence>
<evidence type="ECO:0000313" key="2">
    <source>
        <dbReference type="Proteomes" id="UP000790709"/>
    </source>
</evidence>